<evidence type="ECO:0000313" key="1">
    <source>
        <dbReference type="EMBL" id="TYJ24089.1"/>
    </source>
</evidence>
<gene>
    <name evidence="1" type="ORF">E1A91_A08G237300v1</name>
</gene>
<organism evidence="1 2">
    <name type="scientific">Gossypium mustelinum</name>
    <name type="common">Cotton</name>
    <name type="synonym">Gossypium caicoense</name>
    <dbReference type="NCBI Taxonomy" id="34275"/>
    <lineage>
        <taxon>Eukaryota</taxon>
        <taxon>Viridiplantae</taxon>
        <taxon>Streptophyta</taxon>
        <taxon>Embryophyta</taxon>
        <taxon>Tracheophyta</taxon>
        <taxon>Spermatophyta</taxon>
        <taxon>Magnoliopsida</taxon>
        <taxon>eudicotyledons</taxon>
        <taxon>Gunneridae</taxon>
        <taxon>Pentapetalae</taxon>
        <taxon>rosids</taxon>
        <taxon>malvids</taxon>
        <taxon>Malvales</taxon>
        <taxon>Malvaceae</taxon>
        <taxon>Malvoideae</taxon>
        <taxon>Gossypium</taxon>
    </lineage>
</organism>
<evidence type="ECO:0000313" key="2">
    <source>
        <dbReference type="Proteomes" id="UP000323597"/>
    </source>
</evidence>
<dbReference type="Proteomes" id="UP000323597">
    <property type="component" value="Chromosome A08"/>
</dbReference>
<proteinExistence type="predicted"/>
<sequence length="115" mass="13488">MGDVMTSIEPLIFRKGRGRISLWAIHFRRSDHHPSVTSDSRARQPEVQKMAHFNPFAFPTSDMSLKHSKKPTTVERNRENHSVSFLPIAQKGKNKSIQWASFYSRIKVRLTWRWP</sequence>
<reference evidence="1 2" key="1">
    <citation type="submission" date="2019-07" db="EMBL/GenBank/DDBJ databases">
        <title>WGS assembly of Gossypium mustelinum.</title>
        <authorList>
            <person name="Chen Z.J."/>
            <person name="Sreedasyam A."/>
            <person name="Ando A."/>
            <person name="Song Q."/>
            <person name="De L."/>
            <person name="Hulse-Kemp A."/>
            <person name="Ding M."/>
            <person name="Ye W."/>
            <person name="Kirkbride R."/>
            <person name="Jenkins J."/>
            <person name="Plott C."/>
            <person name="Lovell J."/>
            <person name="Lin Y.-M."/>
            <person name="Vaughn R."/>
            <person name="Liu B."/>
            <person name="Li W."/>
            <person name="Simpson S."/>
            <person name="Scheffler B."/>
            <person name="Saski C."/>
            <person name="Grover C."/>
            <person name="Hu G."/>
            <person name="Conover J."/>
            <person name="Carlson J."/>
            <person name="Shu S."/>
            <person name="Boston L."/>
            <person name="Williams M."/>
            <person name="Peterson D."/>
            <person name="Mcgee K."/>
            <person name="Jones D."/>
            <person name="Wendel J."/>
            <person name="Stelly D."/>
            <person name="Grimwood J."/>
            <person name="Schmutz J."/>
        </authorList>
    </citation>
    <scope>NUCLEOTIDE SEQUENCE [LARGE SCALE GENOMIC DNA]</scope>
    <source>
        <strain evidence="1">1408120.09</strain>
    </source>
</reference>
<dbReference type="EMBL" id="CM017643">
    <property type="protein sequence ID" value="TYJ24089.1"/>
    <property type="molecule type" value="Genomic_DNA"/>
</dbReference>
<dbReference type="AlphaFoldDB" id="A0A5D2YDR4"/>
<protein>
    <submittedName>
        <fullName evidence="1">Uncharacterized protein</fullName>
    </submittedName>
</protein>
<accession>A0A5D2YDR4</accession>
<name>A0A5D2YDR4_GOSMU</name>
<keyword evidence="2" id="KW-1185">Reference proteome</keyword>